<name>A0ACC2RT23_9FUNG</name>
<dbReference type="EMBL" id="QTSX02006540">
    <property type="protein sequence ID" value="KAJ9053250.1"/>
    <property type="molecule type" value="Genomic_DNA"/>
</dbReference>
<reference evidence="1" key="1">
    <citation type="submission" date="2022-04" db="EMBL/GenBank/DDBJ databases">
        <title>Genome of the entomopathogenic fungus Entomophthora muscae.</title>
        <authorList>
            <person name="Elya C."/>
            <person name="Lovett B.R."/>
            <person name="Lee E."/>
            <person name="Macias A.M."/>
            <person name="Hajek A.E."/>
            <person name="De Bivort B.L."/>
            <person name="Kasson M.T."/>
            <person name="De Fine Licht H.H."/>
            <person name="Stajich J.E."/>
        </authorList>
    </citation>
    <scope>NUCLEOTIDE SEQUENCE</scope>
    <source>
        <strain evidence="1">Berkeley</strain>
    </source>
</reference>
<sequence length="183" mass="19625">MVFNSNNIFDSTTNQASNSQASFNGGEAQNMEAPIYTQAFDAVTLRPALPPLPYPTPAQDNNQPANQNGNPDLEQLSAISQLALPTANQDSAPAAQLSGMPFPIFLPTIWLVTLKGSCHIGLLCYIPYNLVLRRIITGRWGPAVGTLLLLPPNVNSMPVNIGAVPTPVKAKTHVLSQCPEFYA</sequence>
<evidence type="ECO:0000313" key="2">
    <source>
        <dbReference type="Proteomes" id="UP001165960"/>
    </source>
</evidence>
<dbReference type="Proteomes" id="UP001165960">
    <property type="component" value="Unassembled WGS sequence"/>
</dbReference>
<proteinExistence type="predicted"/>
<comment type="caution">
    <text evidence="1">The sequence shown here is derived from an EMBL/GenBank/DDBJ whole genome shotgun (WGS) entry which is preliminary data.</text>
</comment>
<gene>
    <name evidence="1" type="ORF">DSO57_1026100</name>
</gene>
<organism evidence="1 2">
    <name type="scientific">Entomophthora muscae</name>
    <dbReference type="NCBI Taxonomy" id="34485"/>
    <lineage>
        <taxon>Eukaryota</taxon>
        <taxon>Fungi</taxon>
        <taxon>Fungi incertae sedis</taxon>
        <taxon>Zoopagomycota</taxon>
        <taxon>Entomophthoromycotina</taxon>
        <taxon>Entomophthoromycetes</taxon>
        <taxon>Entomophthorales</taxon>
        <taxon>Entomophthoraceae</taxon>
        <taxon>Entomophthora</taxon>
    </lineage>
</organism>
<evidence type="ECO:0000313" key="1">
    <source>
        <dbReference type="EMBL" id="KAJ9053250.1"/>
    </source>
</evidence>
<keyword evidence="2" id="KW-1185">Reference proteome</keyword>
<accession>A0ACC2RT23</accession>
<protein>
    <submittedName>
        <fullName evidence="1">Uncharacterized protein</fullName>
    </submittedName>
</protein>